<organism evidence="14 15">
    <name type="scientific">Rotaria magnacalcarata</name>
    <dbReference type="NCBI Taxonomy" id="392030"/>
    <lineage>
        <taxon>Eukaryota</taxon>
        <taxon>Metazoa</taxon>
        <taxon>Spiralia</taxon>
        <taxon>Gnathifera</taxon>
        <taxon>Rotifera</taxon>
        <taxon>Eurotatoria</taxon>
        <taxon>Bdelloidea</taxon>
        <taxon>Philodinida</taxon>
        <taxon>Philodinidae</taxon>
        <taxon>Rotaria</taxon>
    </lineage>
</organism>
<evidence type="ECO:0000256" key="11">
    <source>
        <dbReference type="ARBA" id="ARBA00023212"/>
    </source>
</evidence>
<evidence type="ECO:0000256" key="3">
    <source>
        <dbReference type="ARBA" id="ARBA00005919"/>
    </source>
</evidence>
<evidence type="ECO:0000256" key="5">
    <source>
        <dbReference type="ARBA" id="ARBA00022490"/>
    </source>
</evidence>
<feature type="non-terminal residue" evidence="14">
    <location>
        <position position="1"/>
    </location>
</feature>
<evidence type="ECO:0000256" key="4">
    <source>
        <dbReference type="ARBA" id="ARBA00022448"/>
    </source>
</evidence>
<evidence type="ECO:0000256" key="9">
    <source>
        <dbReference type="ARBA" id="ARBA00023136"/>
    </source>
</evidence>
<dbReference type="CDD" id="cd08761">
    <property type="entry name" value="Cyt_b561_CYB561D2_like"/>
    <property type="match status" value="1"/>
</dbReference>
<dbReference type="PANTHER" id="PTHR22629:SF0">
    <property type="entry name" value="ACTIN-RELATED PROTEIN 2_3 COMPLEX SUBUNIT 4"/>
    <property type="match status" value="1"/>
</dbReference>
<gene>
    <name evidence="14" type="ORF">OVN521_LOCUS8385</name>
</gene>
<comment type="caution">
    <text evidence="14">The sequence shown here is derived from an EMBL/GenBank/DDBJ whole genome shotgun (WGS) entry which is preliminary data.</text>
</comment>
<dbReference type="Proteomes" id="UP000663866">
    <property type="component" value="Unassembled WGS sequence"/>
</dbReference>
<dbReference type="GO" id="GO:0034314">
    <property type="term" value="P:Arp2/3 complex-mediated actin nucleation"/>
    <property type="evidence" value="ECO:0007669"/>
    <property type="project" value="InterPro"/>
</dbReference>
<keyword evidence="15" id="KW-1185">Reference proteome</keyword>
<keyword evidence="5" id="KW-0963">Cytoplasm</keyword>
<evidence type="ECO:0000256" key="12">
    <source>
        <dbReference type="SAM" id="Phobius"/>
    </source>
</evidence>
<dbReference type="FunFam" id="3.30.1460.20:FF:000001">
    <property type="entry name" value="Actin-related protein 2/3 complex subunit 4"/>
    <property type="match status" value="1"/>
</dbReference>
<keyword evidence="6 12" id="KW-0812">Transmembrane</keyword>
<evidence type="ECO:0000256" key="2">
    <source>
        <dbReference type="ARBA" id="ARBA00004370"/>
    </source>
</evidence>
<evidence type="ECO:0000256" key="10">
    <source>
        <dbReference type="ARBA" id="ARBA00023203"/>
    </source>
</evidence>
<sequence>MTQPVPPRTSAHKPYLDAIRATLQAAFCIENFESQVVERHNKPEVEVKSSKQLLLNPVTISRNQNERILIEGSVNSVRISIGVKQADDLEKILCKRLMRFMMQRADDFHILRRKPIPEYDISFLITNFHAETMYKHRLVDFIIYFLEEIDKEISEMKLAVSSRARIMRTVATIVSISLVLLFVILCIQEDGIFKFHPSLMAVSYLGFMFQAINIFSVDNTSRSSSISKRKQILIHSLFQVGSIICSIIAFTAIYLRKEQGNKSHFTSWHGLIGLTVFIWSLLQSTGGLLLTILQRYIRSLGLTHAKLRIYHATSGVLLFTMSCFVIVLGLASNWFKTKMPDGKIIYSGIFYLLTSKTIVGASSGMATEIINHMKSFPSGYLVAYLISLNFYQHFVDFLEEEEARTTCSRCIAEFDA</sequence>
<accession>A0A819G4G2</accession>
<feature type="transmembrane region" description="Helical" evidence="12">
    <location>
        <begin position="199"/>
        <end position="217"/>
    </location>
</feature>
<dbReference type="PANTHER" id="PTHR22629">
    <property type="entry name" value="ARP2/3 COMPLEX 20 KD SUBUNIT"/>
    <property type="match status" value="1"/>
</dbReference>
<dbReference type="GO" id="GO:0016020">
    <property type="term" value="C:membrane"/>
    <property type="evidence" value="ECO:0007669"/>
    <property type="project" value="UniProtKB-SubCell"/>
</dbReference>
<dbReference type="SUPFAM" id="SSF69645">
    <property type="entry name" value="Arp2/3 complex subunits"/>
    <property type="match status" value="1"/>
</dbReference>
<keyword evidence="4" id="KW-0813">Transport</keyword>
<dbReference type="Gene3D" id="3.30.1460.20">
    <property type="match status" value="1"/>
</dbReference>
<dbReference type="GO" id="GO:0030041">
    <property type="term" value="P:actin filament polymerization"/>
    <property type="evidence" value="ECO:0007669"/>
    <property type="project" value="InterPro"/>
</dbReference>
<dbReference type="Pfam" id="PF05856">
    <property type="entry name" value="ARPC4"/>
    <property type="match status" value="1"/>
</dbReference>
<dbReference type="AlphaFoldDB" id="A0A819G4G2"/>
<feature type="domain" description="Cytochrome b561" evidence="13">
    <location>
        <begin position="163"/>
        <end position="370"/>
    </location>
</feature>
<evidence type="ECO:0000256" key="1">
    <source>
        <dbReference type="ARBA" id="ARBA00004245"/>
    </source>
</evidence>
<evidence type="ECO:0000259" key="13">
    <source>
        <dbReference type="PROSITE" id="PS50939"/>
    </source>
</evidence>
<dbReference type="GO" id="GO:0005885">
    <property type="term" value="C:Arp2/3 protein complex"/>
    <property type="evidence" value="ECO:0007669"/>
    <property type="project" value="InterPro"/>
</dbReference>
<dbReference type="InterPro" id="IPR006593">
    <property type="entry name" value="Cyt_b561/ferric_Rdtase_TM"/>
</dbReference>
<keyword evidence="9 12" id="KW-0472">Membrane</keyword>
<evidence type="ECO:0000256" key="6">
    <source>
        <dbReference type="ARBA" id="ARBA00022692"/>
    </source>
</evidence>
<dbReference type="InterPro" id="IPR008384">
    <property type="entry name" value="ARPC4"/>
</dbReference>
<evidence type="ECO:0000313" key="15">
    <source>
        <dbReference type="Proteomes" id="UP000663866"/>
    </source>
</evidence>
<keyword evidence="7" id="KW-0249">Electron transport</keyword>
<feature type="transmembrane region" description="Helical" evidence="12">
    <location>
        <begin position="344"/>
        <end position="366"/>
    </location>
</feature>
<keyword evidence="11" id="KW-0206">Cytoskeleton</keyword>
<evidence type="ECO:0000313" key="14">
    <source>
        <dbReference type="EMBL" id="CAF3879538.1"/>
    </source>
</evidence>
<feature type="transmembrane region" description="Helical" evidence="12">
    <location>
        <begin position="166"/>
        <end position="187"/>
    </location>
</feature>
<feature type="transmembrane region" description="Helical" evidence="12">
    <location>
        <begin position="309"/>
        <end position="332"/>
    </location>
</feature>
<feature type="transmembrane region" description="Helical" evidence="12">
    <location>
        <begin position="276"/>
        <end position="297"/>
    </location>
</feature>
<dbReference type="EMBL" id="CAJOBG010000976">
    <property type="protein sequence ID" value="CAF3879538.1"/>
    <property type="molecule type" value="Genomic_DNA"/>
</dbReference>
<reference evidence="14" key="1">
    <citation type="submission" date="2021-02" db="EMBL/GenBank/DDBJ databases">
        <authorList>
            <person name="Nowell W R."/>
        </authorList>
    </citation>
    <scope>NUCLEOTIDE SEQUENCE</scope>
</reference>
<dbReference type="SMART" id="SM00665">
    <property type="entry name" value="B561"/>
    <property type="match status" value="1"/>
</dbReference>
<name>A0A819G4G2_9BILA</name>
<protein>
    <recommendedName>
        <fullName evidence="13">Cytochrome b561 domain-containing protein</fullName>
    </recommendedName>
</protein>
<proteinExistence type="inferred from homology"/>
<dbReference type="Pfam" id="PF03188">
    <property type="entry name" value="Cytochrom_B561"/>
    <property type="match status" value="1"/>
</dbReference>
<evidence type="ECO:0000256" key="8">
    <source>
        <dbReference type="ARBA" id="ARBA00022989"/>
    </source>
</evidence>
<feature type="transmembrane region" description="Helical" evidence="12">
    <location>
        <begin position="237"/>
        <end position="256"/>
    </location>
</feature>
<dbReference type="GO" id="GO:0051015">
    <property type="term" value="F:actin filament binding"/>
    <property type="evidence" value="ECO:0007669"/>
    <property type="project" value="TreeGrafter"/>
</dbReference>
<evidence type="ECO:0000256" key="7">
    <source>
        <dbReference type="ARBA" id="ARBA00022982"/>
    </source>
</evidence>
<dbReference type="InterPro" id="IPR034666">
    <property type="entry name" value="ARPC2/4"/>
</dbReference>
<keyword evidence="8 12" id="KW-1133">Transmembrane helix</keyword>
<comment type="subcellular location">
    <subcellularLocation>
        <location evidence="1">Cytoplasm</location>
        <location evidence="1">Cytoskeleton</location>
    </subcellularLocation>
    <subcellularLocation>
        <location evidence="2">Membrane</location>
    </subcellularLocation>
</comment>
<comment type="similarity">
    <text evidence="3">Belongs to the ARPC4 family.</text>
</comment>
<dbReference type="PROSITE" id="PS50939">
    <property type="entry name" value="CYTOCHROME_B561"/>
    <property type="match status" value="1"/>
</dbReference>
<keyword evidence="10" id="KW-0009">Actin-binding</keyword>